<dbReference type="InterPro" id="IPR036188">
    <property type="entry name" value="FAD/NAD-bd_sf"/>
</dbReference>
<evidence type="ECO:0000256" key="1">
    <source>
        <dbReference type="ARBA" id="ARBA00001974"/>
    </source>
</evidence>
<sequence>MAPSIPIESACSEIHEKLPKQLNGYRNGSVVDNEKLKDAASNLDPSYKIIEQPIGTRRAIRVACMGAGYSGLMMAIVFSEQMQNKNAELVIYERNEDLGGTWLENRYPGCKCDIPAHNYAYSFAANPQWPNYYATSQQIHEYMHGVANKYDCNKYIKYQHAIKSAIWNEDEAKWNIQVQKTDGTVFVDHVDVFINAGGVLNNWKWPNIDGLHSFKGKLIHSARWDQDYDFTGKRVANIGIGSSGIQIVPQLAKVVDSMDVYVRTQTWISPAPGINEPTAKDPDMDADYNFTEGTLDIFKDPETLREYRVAIMDRRIENFKRAIADSDLQKHAQEIFRASMAERLGDSPKGRKALDYLLPDFPVGCRRQTPGPGFLEALTQDNVDLKWDDVARVTEKGIVTRSGETKEYDVIVCATGFDTSFRPSFPVVGRNGVDLGQLWETEQPKAYFGFLVPDMPNYFCFIGPNSPISNGSLVLGIQATAVYIYKWLEKLQTEMIRSFEVRRDANEEYNQHMQQYLDRTVWTRGCRSWYKRGTVDGPVVAIYGGTSFHFMEAIKNPRWEDFHIDRLPGAKANRFAYLGDGFTLRETKGESVGATQTLDFTEYWRLFTLPEIHN</sequence>
<dbReference type="SUPFAM" id="SSF51905">
    <property type="entry name" value="FAD/NAD(P)-binding domain"/>
    <property type="match status" value="3"/>
</dbReference>
<gene>
    <name evidence="6" type="ORF">BGW36DRAFT_395315</name>
</gene>
<dbReference type="EMBL" id="JAJTJA010000004">
    <property type="protein sequence ID" value="KAH8700166.1"/>
    <property type="molecule type" value="Genomic_DNA"/>
</dbReference>
<dbReference type="GO" id="GO:0004499">
    <property type="term" value="F:N,N-dimethylaniline monooxygenase activity"/>
    <property type="evidence" value="ECO:0007669"/>
    <property type="project" value="InterPro"/>
</dbReference>
<dbReference type="GeneID" id="70248316"/>
<dbReference type="RefSeq" id="XP_046073872.1">
    <property type="nucleotide sequence ID" value="XM_046218029.1"/>
</dbReference>
<comment type="cofactor">
    <cofactor evidence="1">
        <name>FAD</name>
        <dbReference type="ChEBI" id="CHEBI:57692"/>
    </cofactor>
</comment>
<name>A0AAD4KY44_9EURO</name>
<evidence type="ECO:0000256" key="5">
    <source>
        <dbReference type="ARBA" id="ARBA00023002"/>
    </source>
</evidence>
<organism evidence="6 7">
    <name type="scientific">Talaromyces proteolyticus</name>
    <dbReference type="NCBI Taxonomy" id="1131652"/>
    <lineage>
        <taxon>Eukaryota</taxon>
        <taxon>Fungi</taxon>
        <taxon>Dikarya</taxon>
        <taxon>Ascomycota</taxon>
        <taxon>Pezizomycotina</taxon>
        <taxon>Eurotiomycetes</taxon>
        <taxon>Eurotiomycetidae</taxon>
        <taxon>Eurotiales</taxon>
        <taxon>Trichocomaceae</taxon>
        <taxon>Talaromyces</taxon>
        <taxon>Talaromyces sect. Bacilispori</taxon>
    </lineage>
</organism>
<dbReference type="GO" id="GO:0050660">
    <property type="term" value="F:flavin adenine dinucleotide binding"/>
    <property type="evidence" value="ECO:0007669"/>
    <property type="project" value="InterPro"/>
</dbReference>
<dbReference type="AlphaFoldDB" id="A0AAD4KY44"/>
<reference evidence="6" key="1">
    <citation type="submission" date="2021-12" db="EMBL/GenBank/DDBJ databases">
        <title>Convergent genome expansion in fungi linked to evolution of root-endophyte symbiosis.</title>
        <authorList>
            <consortium name="DOE Joint Genome Institute"/>
            <person name="Ke Y.-H."/>
            <person name="Bonito G."/>
            <person name="Liao H.-L."/>
            <person name="Looney B."/>
            <person name="Rojas-Flechas A."/>
            <person name="Nash J."/>
            <person name="Hameed K."/>
            <person name="Schadt C."/>
            <person name="Martin F."/>
            <person name="Crous P.W."/>
            <person name="Miettinen O."/>
            <person name="Magnuson J.K."/>
            <person name="Labbe J."/>
            <person name="Jacobson D."/>
            <person name="Doktycz M.J."/>
            <person name="Veneault-Fourrey C."/>
            <person name="Kuo A."/>
            <person name="Mondo S."/>
            <person name="Calhoun S."/>
            <person name="Riley R."/>
            <person name="Ohm R."/>
            <person name="LaButti K."/>
            <person name="Andreopoulos B."/>
            <person name="Pangilinan J."/>
            <person name="Nolan M."/>
            <person name="Tritt A."/>
            <person name="Clum A."/>
            <person name="Lipzen A."/>
            <person name="Daum C."/>
            <person name="Barry K."/>
            <person name="Grigoriev I.V."/>
            <person name="Vilgalys R."/>
        </authorList>
    </citation>
    <scope>NUCLEOTIDE SEQUENCE</scope>
    <source>
        <strain evidence="6">PMI_201</strain>
    </source>
</reference>
<keyword evidence="5" id="KW-0560">Oxidoreductase</keyword>
<dbReference type="Pfam" id="PF00743">
    <property type="entry name" value="FMO-like"/>
    <property type="match status" value="1"/>
</dbReference>
<dbReference type="Gene3D" id="3.50.50.60">
    <property type="entry name" value="FAD/NAD(P)-binding domain"/>
    <property type="match status" value="2"/>
</dbReference>
<evidence type="ECO:0000313" key="6">
    <source>
        <dbReference type="EMBL" id="KAH8700166.1"/>
    </source>
</evidence>
<protein>
    <submittedName>
        <fullName evidence="6">Uncharacterized protein</fullName>
    </submittedName>
</protein>
<evidence type="ECO:0000256" key="3">
    <source>
        <dbReference type="ARBA" id="ARBA00022630"/>
    </source>
</evidence>
<evidence type="ECO:0000313" key="7">
    <source>
        <dbReference type="Proteomes" id="UP001201262"/>
    </source>
</evidence>
<keyword evidence="7" id="KW-1185">Reference proteome</keyword>
<dbReference type="Proteomes" id="UP001201262">
    <property type="component" value="Unassembled WGS sequence"/>
</dbReference>
<comment type="similarity">
    <text evidence="2">Belongs to the FAD-binding monooxygenase family.</text>
</comment>
<evidence type="ECO:0000256" key="4">
    <source>
        <dbReference type="ARBA" id="ARBA00022827"/>
    </source>
</evidence>
<dbReference type="PANTHER" id="PTHR42877">
    <property type="entry name" value="L-ORNITHINE N(5)-MONOOXYGENASE-RELATED"/>
    <property type="match status" value="1"/>
</dbReference>
<proteinExistence type="inferred from homology"/>
<dbReference type="PANTHER" id="PTHR42877:SF4">
    <property type="entry name" value="FAD_NAD(P)-BINDING DOMAIN-CONTAINING PROTEIN-RELATED"/>
    <property type="match status" value="1"/>
</dbReference>
<dbReference type="InterPro" id="IPR051209">
    <property type="entry name" value="FAD-bind_Monooxygenase_sf"/>
</dbReference>
<keyword evidence="3" id="KW-0285">Flavoprotein</keyword>
<dbReference type="InterPro" id="IPR020946">
    <property type="entry name" value="Flavin_mOase-like"/>
</dbReference>
<evidence type="ECO:0000256" key="2">
    <source>
        <dbReference type="ARBA" id="ARBA00010139"/>
    </source>
</evidence>
<keyword evidence="4" id="KW-0274">FAD</keyword>
<comment type="caution">
    <text evidence="6">The sequence shown here is derived from an EMBL/GenBank/DDBJ whole genome shotgun (WGS) entry which is preliminary data.</text>
</comment>
<accession>A0AAD4KY44</accession>
<dbReference type="GO" id="GO:0050661">
    <property type="term" value="F:NADP binding"/>
    <property type="evidence" value="ECO:0007669"/>
    <property type="project" value="InterPro"/>
</dbReference>